<dbReference type="EMBL" id="CAMXCT010000580">
    <property type="protein sequence ID" value="CAI3980746.1"/>
    <property type="molecule type" value="Genomic_DNA"/>
</dbReference>
<evidence type="ECO:0000313" key="9">
    <source>
        <dbReference type="EMBL" id="CAL4768058.1"/>
    </source>
</evidence>
<dbReference type="GO" id="GO:0016020">
    <property type="term" value="C:membrane"/>
    <property type="evidence" value="ECO:0007669"/>
    <property type="project" value="UniProtKB-SubCell"/>
</dbReference>
<dbReference type="InterPro" id="IPR037721">
    <property type="entry name" value="Ferlin"/>
</dbReference>
<protein>
    <submittedName>
        <fullName evidence="9">Otoferlin</fullName>
    </submittedName>
</protein>
<evidence type="ECO:0000256" key="6">
    <source>
        <dbReference type="SAM" id="MobiDB-lite"/>
    </source>
</evidence>
<evidence type="ECO:0000256" key="3">
    <source>
        <dbReference type="ARBA" id="ARBA00022737"/>
    </source>
</evidence>
<feature type="region of interest" description="Disordered" evidence="6">
    <location>
        <begin position="662"/>
        <end position="683"/>
    </location>
</feature>
<keyword evidence="3" id="KW-0677">Repeat</keyword>
<dbReference type="GO" id="GO:0007009">
    <property type="term" value="P:plasma membrane organization"/>
    <property type="evidence" value="ECO:0007669"/>
    <property type="project" value="TreeGrafter"/>
</dbReference>
<feature type="transmembrane region" description="Helical" evidence="7">
    <location>
        <begin position="1078"/>
        <end position="1095"/>
    </location>
</feature>
<keyword evidence="5 7" id="KW-0472">Membrane</keyword>
<comment type="caution">
    <text evidence="8">The sequence shown here is derived from an EMBL/GenBank/DDBJ whole genome shotgun (WGS) entry which is preliminary data.</text>
</comment>
<dbReference type="Proteomes" id="UP001152797">
    <property type="component" value="Unassembled WGS sequence"/>
</dbReference>
<dbReference type="SUPFAM" id="SSF49562">
    <property type="entry name" value="C2 domain (Calcium/lipid-binding domain, CaLB)"/>
    <property type="match status" value="2"/>
</dbReference>
<evidence type="ECO:0000256" key="2">
    <source>
        <dbReference type="ARBA" id="ARBA00022692"/>
    </source>
</evidence>
<dbReference type="PANTHER" id="PTHR12546:SF33">
    <property type="entry name" value="SPERM VESICLE FUSION PROTEIN FER-1"/>
    <property type="match status" value="1"/>
</dbReference>
<feature type="compositionally biased region" description="Acidic residues" evidence="6">
    <location>
        <begin position="24"/>
        <end position="40"/>
    </location>
</feature>
<evidence type="ECO:0000256" key="7">
    <source>
        <dbReference type="SAM" id="Phobius"/>
    </source>
</evidence>
<dbReference type="EMBL" id="CAMXCT030000580">
    <property type="protein sequence ID" value="CAL4768058.1"/>
    <property type="molecule type" value="Genomic_DNA"/>
</dbReference>
<dbReference type="InterPro" id="IPR035892">
    <property type="entry name" value="C2_domain_sf"/>
</dbReference>
<name>A0A9P1BWH4_9DINO</name>
<evidence type="ECO:0000256" key="4">
    <source>
        <dbReference type="ARBA" id="ARBA00022989"/>
    </source>
</evidence>
<feature type="non-terminal residue" evidence="8">
    <location>
        <position position="1"/>
    </location>
</feature>
<feature type="region of interest" description="Disordered" evidence="6">
    <location>
        <begin position="1"/>
        <end position="44"/>
    </location>
</feature>
<feature type="compositionally biased region" description="Acidic residues" evidence="6">
    <location>
        <begin position="662"/>
        <end position="680"/>
    </location>
</feature>
<dbReference type="EMBL" id="CAMXCT020000580">
    <property type="protein sequence ID" value="CAL1134121.1"/>
    <property type="molecule type" value="Genomic_DNA"/>
</dbReference>
<dbReference type="OrthoDB" id="270970at2759"/>
<evidence type="ECO:0000313" key="8">
    <source>
        <dbReference type="EMBL" id="CAI3980746.1"/>
    </source>
</evidence>
<reference evidence="9 10" key="2">
    <citation type="submission" date="2024-05" db="EMBL/GenBank/DDBJ databases">
        <authorList>
            <person name="Chen Y."/>
            <person name="Shah S."/>
            <person name="Dougan E. K."/>
            <person name="Thang M."/>
            <person name="Chan C."/>
        </authorList>
    </citation>
    <scope>NUCLEOTIDE SEQUENCE [LARGE SCALE GENOMIC DNA]</scope>
</reference>
<evidence type="ECO:0000256" key="5">
    <source>
        <dbReference type="ARBA" id="ARBA00023136"/>
    </source>
</evidence>
<accession>A0A9P1BWH4</accession>
<feature type="compositionally biased region" description="Polar residues" evidence="6">
    <location>
        <begin position="7"/>
        <end position="17"/>
    </location>
</feature>
<dbReference type="PANTHER" id="PTHR12546">
    <property type="entry name" value="FER-1-LIKE"/>
    <property type="match status" value="1"/>
</dbReference>
<organism evidence="8">
    <name type="scientific">Cladocopium goreaui</name>
    <dbReference type="NCBI Taxonomy" id="2562237"/>
    <lineage>
        <taxon>Eukaryota</taxon>
        <taxon>Sar</taxon>
        <taxon>Alveolata</taxon>
        <taxon>Dinophyceae</taxon>
        <taxon>Suessiales</taxon>
        <taxon>Symbiodiniaceae</taxon>
        <taxon>Cladocopium</taxon>
    </lineage>
</organism>
<sequence>VSFGPKSGSTKWVSSSERLQDPSEGQDEFEDDHVEGEDEGLQSFGFNEKSGRIEMMVVMAPEDPNSQSSLTISLYTSGYLHGPRRVAATKCSLSEFLECHPEEQVKPRSISLESVSHEVSSPSVLIAIKKTRNFTAPRNARKPVQPMVYLLRAYCFTARSIKHSNIRNDQDTASFGLTVSCTGMSKRTKAVAGPRPMWMQPLEVKILLCSDSTREAPATEPINVTLWQQGQVMSSDVGKATCIYSHMRKRDVTGRWEPFYLSPQWIKLYGEQGSSRHVGSLLIGFELLLFKHRHEPFLAAKDMWPHFKETYDQRHHLCRLRKATLHFSLLGLRDVAPLPRVEALGSAGGTVHAEKPSVTVEVVQFVAPEEQKDAGKARKLEFHFGEAHQDPAKMKRMKPWVSTIHAGSGRAKNFDFLEAGKLQCLLPEKGVLEPYLVIRVSEAPSAVGASLGYEPYSVGEALVSLEDRRPCCWFEGISLNKSYASQQGLLAQAANKSHGQALDKEKYQEETEEELRREILRRRSAAARRGAPKEVAVQDALQAPSDVAFLDPAGVPEPLRNAVRRPMALSCKEINMQNPSSFSPRPGAKIKSIAARSVVDGALEDSADGTFDTSDFWYKSLRLAKNEDVMSGNDWHFRAACAGFVKCAFKLVDGWENVQQEGEDALNDEEDSEGEEEEDLSPTHQVVEDVKAVESRGDILRLKSSYGLDPILDGFAFSTETLYQRYRDPEHVPPRIRARLYLVKAILIGPSGENPDPFLEIQLGRETNIQMRNMVQMGTTTPDFHRMEARDIQMPEDSRLEVTVRSLQDLALQDPILGGTVIDLEDRWHSGAWQKANRVQMVPVENRPLFSKEQPGKSCGTLEMWVEMIESSEAANMKPSALVKPPQLELEARLVIWSTDRVKLMNEEATNIRIKTQLDCKEYIGNYQALQETDVHFNSKDGKGVFNWRMVYPRIKMPTWSCTLTVGLYHSEMLSDTFLGSFDLDLKKYLERVARDSDAVTVGPSDLSCFNDEEEVGSVNMTLYVLTQAEAHGRRVGIAREEPNENPQLLTPTEGRDWGTYLSAFGFAWPDFGLWKKLVPLMIAMVIFLVAIIFLRQVGIL</sequence>
<reference evidence="8" key="1">
    <citation type="submission" date="2022-10" db="EMBL/GenBank/DDBJ databases">
        <authorList>
            <person name="Chen Y."/>
            <person name="Dougan E. K."/>
            <person name="Chan C."/>
            <person name="Rhodes N."/>
            <person name="Thang M."/>
        </authorList>
    </citation>
    <scope>NUCLEOTIDE SEQUENCE</scope>
</reference>
<gene>
    <name evidence="8" type="ORF">C1SCF055_LOCUS8604</name>
</gene>
<evidence type="ECO:0000256" key="1">
    <source>
        <dbReference type="ARBA" id="ARBA00004370"/>
    </source>
</evidence>
<keyword evidence="4 7" id="KW-1133">Transmembrane helix</keyword>
<keyword evidence="10" id="KW-1185">Reference proteome</keyword>
<dbReference type="AlphaFoldDB" id="A0A9P1BWH4"/>
<evidence type="ECO:0000313" key="10">
    <source>
        <dbReference type="Proteomes" id="UP001152797"/>
    </source>
</evidence>
<proteinExistence type="predicted"/>
<comment type="subcellular location">
    <subcellularLocation>
        <location evidence="1">Membrane</location>
    </subcellularLocation>
</comment>
<keyword evidence="2 7" id="KW-0812">Transmembrane</keyword>